<evidence type="ECO:0000313" key="2">
    <source>
        <dbReference type="Proteomes" id="UP000789405"/>
    </source>
</evidence>
<evidence type="ECO:0000313" key="1">
    <source>
        <dbReference type="EMBL" id="CAG8824885.1"/>
    </source>
</evidence>
<feature type="non-terminal residue" evidence="1">
    <location>
        <position position="49"/>
    </location>
</feature>
<comment type="caution">
    <text evidence="1">The sequence shown here is derived from an EMBL/GenBank/DDBJ whole genome shotgun (WGS) entry which is preliminary data.</text>
</comment>
<name>A0A9N9KDQ7_9GLOM</name>
<dbReference type="OrthoDB" id="2405594at2759"/>
<reference evidence="1" key="1">
    <citation type="submission" date="2021-06" db="EMBL/GenBank/DDBJ databases">
        <authorList>
            <person name="Kallberg Y."/>
            <person name="Tangrot J."/>
            <person name="Rosling A."/>
        </authorList>
    </citation>
    <scope>NUCLEOTIDE SEQUENCE</scope>
    <source>
        <strain evidence="1">MA453B</strain>
    </source>
</reference>
<proteinExistence type="predicted"/>
<dbReference type="EMBL" id="CAJVPY010065569">
    <property type="protein sequence ID" value="CAG8824885.1"/>
    <property type="molecule type" value="Genomic_DNA"/>
</dbReference>
<dbReference type="Proteomes" id="UP000789405">
    <property type="component" value="Unassembled WGS sequence"/>
</dbReference>
<gene>
    <name evidence="1" type="ORF">DERYTH_LOCUS27789</name>
</gene>
<organism evidence="1 2">
    <name type="scientific">Dentiscutata erythropus</name>
    <dbReference type="NCBI Taxonomy" id="1348616"/>
    <lineage>
        <taxon>Eukaryota</taxon>
        <taxon>Fungi</taxon>
        <taxon>Fungi incertae sedis</taxon>
        <taxon>Mucoromycota</taxon>
        <taxon>Glomeromycotina</taxon>
        <taxon>Glomeromycetes</taxon>
        <taxon>Diversisporales</taxon>
        <taxon>Gigasporaceae</taxon>
        <taxon>Dentiscutata</taxon>
    </lineage>
</organism>
<dbReference type="AlphaFoldDB" id="A0A9N9KDQ7"/>
<protein>
    <submittedName>
        <fullName evidence="1">14246_t:CDS:1</fullName>
    </submittedName>
</protein>
<sequence length="49" mass="5822">MSKKKRIAIDTRLKEHPNTFRIDDNVLVCEYCNEAIEWRSKSTVDNHCL</sequence>
<accession>A0A9N9KDQ7</accession>
<keyword evidence="2" id="KW-1185">Reference proteome</keyword>